<gene>
    <name evidence="9" type="ORF">E3N88_36768</name>
</gene>
<dbReference type="PROSITE" id="PS01074">
    <property type="entry name" value="TERPENE_SYNTHASES"/>
    <property type="match status" value="1"/>
</dbReference>
<feature type="domain" description="Squalene cyclase N-terminal" evidence="7">
    <location>
        <begin position="100"/>
        <end position="355"/>
    </location>
</feature>
<evidence type="ECO:0000259" key="7">
    <source>
        <dbReference type="Pfam" id="PF13249"/>
    </source>
</evidence>
<keyword evidence="5" id="KW-1133">Transmembrane helix</keyword>
<dbReference type="AlphaFoldDB" id="A0A5N6M574"/>
<dbReference type="GO" id="GO:0016104">
    <property type="term" value="P:triterpenoid biosynthetic process"/>
    <property type="evidence" value="ECO:0007669"/>
    <property type="project" value="InterPro"/>
</dbReference>
<dbReference type="PANTHER" id="PTHR11764">
    <property type="entry name" value="TERPENE CYCLASE/MUTASE FAMILY MEMBER"/>
    <property type="match status" value="1"/>
</dbReference>
<dbReference type="Pfam" id="PF14244">
    <property type="entry name" value="Retrotran_gag_3"/>
    <property type="match status" value="1"/>
</dbReference>
<keyword evidence="5" id="KW-0472">Membrane</keyword>
<dbReference type="GO" id="GO:0042300">
    <property type="term" value="F:beta-amyrin synthase activity"/>
    <property type="evidence" value="ECO:0007669"/>
    <property type="project" value="TreeGrafter"/>
</dbReference>
<dbReference type="InterPro" id="IPR008930">
    <property type="entry name" value="Terpenoid_cyclase/PrenylTrfase"/>
</dbReference>
<comment type="caution">
    <text evidence="9">The sequence shown here is derived from an EMBL/GenBank/DDBJ whole genome shotgun (WGS) entry which is preliminary data.</text>
</comment>
<dbReference type="Gene3D" id="1.50.10.20">
    <property type="match status" value="2"/>
</dbReference>
<dbReference type="InterPro" id="IPR018333">
    <property type="entry name" value="Squalene_cyclase"/>
</dbReference>
<dbReference type="InterPro" id="IPR002365">
    <property type="entry name" value="Terpene_synthase_CS"/>
</dbReference>
<dbReference type="InterPro" id="IPR032696">
    <property type="entry name" value="SQ_cyclase_C"/>
</dbReference>
<protein>
    <recommendedName>
        <fullName evidence="3">Terpene cyclase/mutase family member</fullName>
        <ecNumber evidence="3">5.4.99.-</ecNumber>
    </recommendedName>
</protein>
<evidence type="ECO:0000256" key="5">
    <source>
        <dbReference type="SAM" id="Phobius"/>
    </source>
</evidence>
<dbReference type="Pfam" id="PF13249">
    <property type="entry name" value="SQHop_cyclase_N"/>
    <property type="match status" value="1"/>
</dbReference>
<dbReference type="SUPFAM" id="SSF48239">
    <property type="entry name" value="Terpenoid cyclases/Protein prenyltransferases"/>
    <property type="match status" value="2"/>
</dbReference>
<comment type="similarity">
    <text evidence="1 3">Belongs to the terpene cyclase/mutase family.</text>
</comment>
<feature type="region of interest" description="Disordered" evidence="4">
    <location>
        <begin position="717"/>
        <end position="738"/>
    </location>
</feature>
<evidence type="ECO:0000256" key="4">
    <source>
        <dbReference type="SAM" id="MobiDB-lite"/>
    </source>
</evidence>
<keyword evidence="10" id="KW-1185">Reference proteome</keyword>
<dbReference type="EMBL" id="SZYD01000017">
    <property type="protein sequence ID" value="KAD3068888.1"/>
    <property type="molecule type" value="Genomic_DNA"/>
</dbReference>
<evidence type="ECO:0000313" key="9">
    <source>
        <dbReference type="EMBL" id="KAD3068888.1"/>
    </source>
</evidence>
<dbReference type="EC" id="5.4.99.-" evidence="3"/>
<evidence type="ECO:0000256" key="2">
    <source>
        <dbReference type="ARBA" id="ARBA00022737"/>
    </source>
</evidence>
<sequence>MWKLKIAEGNDPYLFTTNNFVGRQVWEFDPDAGTPHERQQVEDARQRFRNNRRQGVHPCADLLMRMQLVKENGIDLVSIPPVRLGENEEVSYETVTTTVKKAVRLNRAIQAKDGHWPAENSGPTFFTPPLLIAMYISGTINTHLTKHHKTEMIRYIYNHQNEDGGWGFYIEGHSTMFGSALSYIALRLLGEGPNDGNGAVDQARKWILDHGGAAAIPSWGKTYLSVLGVYEWLGCNPLPPEFWLFPETLPYHPAKMWCYCRTTYMPMSYLYGRKFHGPITDLVLQLRQEIHPVPYHEINWNKQRHNCCKEDLYYPHSKVQDLLWDSLHYLSEPILKYWPFTKLRERGLKRAVELMRYGAQESRYITIGCVEKSLQMMCWWAENPNGDEFKHHLARVPDYLWLAEDGMKMQSFGSQTWDCTLATQAIIASGMVEEYGDSLKKAHFYIKQSQIKQNPSGDFSKMCRQFTKGAWTFSDQDQGWVVSDCTAEALKCLLLLSNMAEEISGEKANIEQLYEAVDVLLYIQSPISGGFAIWEPPVPQPYLQILNPSEIFADIVVEKEHVECTSSIIQALLAFKQLHPGHRDKEIEVSVAKAVCFLEEKQRHDGSWYGYWGICFLYGTFFALAGLISAGKTYNNSKAVRKATDFFLSKQHEEGGWGESYKSCPSEVYTPLDANRTNLVQTSWAMLGLMLSGQAERDPTPLHKAAKILINAQMEDGDFPQQMPGDDEQNKNKNGEGSCGGVSYDSPYYLHPSDYPKQLHVNEILTDNNYADWSQEMTNFLFAKNKVEFVNGTIKKLEKTSKDYMP</sequence>
<organism evidence="9 10">
    <name type="scientific">Mikania micrantha</name>
    <name type="common">bitter vine</name>
    <dbReference type="NCBI Taxonomy" id="192012"/>
    <lineage>
        <taxon>Eukaryota</taxon>
        <taxon>Viridiplantae</taxon>
        <taxon>Streptophyta</taxon>
        <taxon>Embryophyta</taxon>
        <taxon>Tracheophyta</taxon>
        <taxon>Spermatophyta</taxon>
        <taxon>Magnoliopsida</taxon>
        <taxon>eudicotyledons</taxon>
        <taxon>Gunneridae</taxon>
        <taxon>Pentapetalae</taxon>
        <taxon>asterids</taxon>
        <taxon>campanulids</taxon>
        <taxon>Asterales</taxon>
        <taxon>Asteraceae</taxon>
        <taxon>Asteroideae</taxon>
        <taxon>Heliantheae alliance</taxon>
        <taxon>Eupatorieae</taxon>
        <taxon>Mikania</taxon>
    </lineage>
</organism>
<evidence type="ECO:0000259" key="6">
    <source>
        <dbReference type="Pfam" id="PF13243"/>
    </source>
</evidence>
<keyword evidence="3" id="KW-0413">Isomerase</keyword>
<feature type="domain" description="Squalene cyclase C-terminal" evidence="6">
    <location>
        <begin position="414"/>
        <end position="721"/>
    </location>
</feature>
<dbReference type="InterPro" id="IPR032697">
    <property type="entry name" value="SQ_cyclase_N"/>
</dbReference>
<accession>A0A5N6M574</accession>
<dbReference type="OrthoDB" id="21502at2759"/>
<proteinExistence type="inferred from homology"/>
<dbReference type="CDD" id="cd02892">
    <property type="entry name" value="SQCY_1"/>
    <property type="match status" value="1"/>
</dbReference>
<feature type="domain" description="Retrotransposon Copia-like N-terminal" evidence="8">
    <location>
        <begin position="751"/>
        <end position="796"/>
    </location>
</feature>
<keyword evidence="2" id="KW-0677">Repeat</keyword>
<name>A0A5N6M574_9ASTR</name>
<dbReference type="PANTHER" id="PTHR11764:SF71">
    <property type="entry name" value="TERPENE CYCLASE_MUTASE FAMILY MEMBER"/>
    <property type="match status" value="1"/>
</dbReference>
<dbReference type="Pfam" id="PF13243">
    <property type="entry name" value="SQHop_cyclase_C"/>
    <property type="match status" value="1"/>
</dbReference>
<keyword evidence="5" id="KW-0812">Transmembrane</keyword>
<feature type="transmembrane region" description="Helical" evidence="5">
    <location>
        <begin position="608"/>
        <end position="628"/>
    </location>
</feature>
<dbReference type="NCBIfam" id="TIGR01787">
    <property type="entry name" value="squalene_cyclas"/>
    <property type="match status" value="1"/>
</dbReference>
<evidence type="ECO:0000256" key="3">
    <source>
        <dbReference type="RuleBase" id="RU362003"/>
    </source>
</evidence>
<reference evidence="9 10" key="1">
    <citation type="submission" date="2019-05" db="EMBL/GenBank/DDBJ databases">
        <title>Mikania micrantha, genome provides insights into the molecular mechanism of rapid growth.</title>
        <authorList>
            <person name="Liu B."/>
        </authorList>
    </citation>
    <scope>NUCLEOTIDE SEQUENCE [LARGE SCALE GENOMIC DNA]</scope>
    <source>
        <strain evidence="9">NLD-2019</strain>
        <tissue evidence="9">Leaf</tissue>
    </source>
</reference>
<dbReference type="GO" id="GO:0005811">
    <property type="term" value="C:lipid droplet"/>
    <property type="evidence" value="ECO:0007669"/>
    <property type="project" value="InterPro"/>
</dbReference>
<dbReference type="SFLD" id="SFLDG01016">
    <property type="entry name" value="Prenyltransferase_Like_2"/>
    <property type="match status" value="1"/>
</dbReference>
<evidence type="ECO:0000313" key="10">
    <source>
        <dbReference type="Proteomes" id="UP000326396"/>
    </source>
</evidence>
<dbReference type="FunFam" id="1.50.10.20:FF:000011">
    <property type="entry name" value="Terpene cyclase/mutase family member"/>
    <property type="match status" value="1"/>
</dbReference>
<evidence type="ECO:0000259" key="8">
    <source>
        <dbReference type="Pfam" id="PF14244"/>
    </source>
</evidence>
<evidence type="ECO:0000256" key="1">
    <source>
        <dbReference type="ARBA" id="ARBA00009755"/>
    </source>
</evidence>
<dbReference type="Proteomes" id="UP000326396">
    <property type="component" value="Linkage Group LG7"/>
</dbReference>
<dbReference type="InterPro" id="IPR029472">
    <property type="entry name" value="Copia-like_N"/>
</dbReference>